<reference evidence="1" key="3">
    <citation type="journal article" date="2003" name="Appl. Microbiol. Biotechnol.">
        <title>Phthalate catabolic gene cluster is linked to the angular dioxygenase gene in Terrabacter sp. strain DBF63.</title>
        <authorList>
            <person name="Habe H."/>
            <person name="Miyakoshi M."/>
            <person name="Chung J."/>
            <person name="Kasuga K."/>
            <person name="Yoshida T."/>
            <person name="Nojiri H."/>
            <person name="Omori T."/>
        </authorList>
    </citation>
    <scope>NUCLEOTIDE SEQUENCE</scope>
    <source>
        <strain evidence="1">DBF63</strain>
        <plasmid evidence="1">pDBF1</plasmid>
    </source>
</reference>
<dbReference type="EMBL" id="AP008980">
    <property type="protein sequence ID" value="BAE45062.1"/>
    <property type="molecule type" value="Genomic_DNA"/>
</dbReference>
<reference evidence="1" key="4">
    <citation type="journal article" date="2004" name="FEMS Microbiol. Lett.">
        <title>Genetic characterization of the dibenzofuran-degrading Actinobacteria carrying the dbfA1A2 gene homologues isolated from activated sludge.</title>
        <authorList>
            <person name="Noumura T."/>
            <person name="Habe H."/>
            <person name="Widada J."/>
            <person name="Chung J.S."/>
            <person name="Yoshida T."/>
            <person name="Nojiri H."/>
            <person name="Omori T."/>
        </authorList>
    </citation>
    <scope>NUCLEOTIDE SEQUENCE</scope>
    <source>
        <strain evidence="1">DBF63</strain>
        <plasmid evidence="1">pDBF1</plasmid>
    </source>
</reference>
<name>Q3MNR9_TERSD</name>
<proteinExistence type="predicted"/>
<reference evidence="1" key="1">
    <citation type="journal article" date="1997" name="J. Ferment. Bioeng.">
        <title>Cloning and characterization of genes involved in the degradation of dibenzofuran by Terrabacter sp. strain DBF63.</title>
        <authorList>
            <person name="Kasuga K."/>
            <person name="Nojiri H."/>
            <person name="Yamane H."/>
            <person name="Kodama T."/>
            <person name="Omori T."/>
        </authorList>
    </citation>
    <scope>NUCLEOTIDE SEQUENCE</scope>
    <source>
        <strain evidence="1">DBF63</strain>
        <plasmid evidence="1">pDBF1</plasmid>
    </source>
</reference>
<accession>Q3MNR9</accession>
<reference evidence="1" key="6">
    <citation type="journal article" date="2005" name="Appl. Microbiol. Biotechnol.">
        <title>Characterization of [3Fe-4S] ferredoxin DbfA3, which functions in the angular dioxygenase system of Terrabacter sp. strain DBF63.</title>
        <authorList>
            <person name="Takagi T."/>
            <person name="Habe H."/>
            <person name="Yoshida T."/>
            <person name="Yamane H."/>
            <person name="Omori T."/>
            <person name="Nojiri H."/>
        </authorList>
    </citation>
    <scope>NUCLEOTIDE SEQUENCE</scope>
    <source>
        <strain evidence="1">DBF63</strain>
        <plasmid evidence="1">pDBF1</plasmid>
    </source>
</reference>
<sequence length="150" mass="17141">MAAPMSTTGTMTVTALHHYRGLNYVRELYEQLWDQEPPCSSRYEHAHSQRMRREALLKGWAPPMAWDEESIDDPDAQPAPWQEVSDLGSGRRRMHLDDLEDCIRWGLDIAGAADRLGVTKDAVEVCAKRAQRPDILEGLRRNWIALHHVA</sequence>
<keyword evidence="1" id="KW-0614">Plasmid</keyword>
<evidence type="ECO:0000313" key="1">
    <source>
        <dbReference type="EMBL" id="BAE45062.1"/>
    </source>
</evidence>
<geneLocation type="plasmid" evidence="1">
    <name>pDBF1</name>
</geneLocation>
<reference evidence="1" key="5">
    <citation type="journal article" date="2004" name="J. Bacteriol.">
        <title>Characterization of the upper pathway genes for fluorene metabolism in Terrabacter sp. strain DBF63.</title>
        <authorList>
            <person name="Habe H."/>
            <person name="Chung J."/>
            <person name="Kato H."/>
            <person name="Ayabe Y."/>
            <person name="Kasuga K."/>
            <person name="Yoshida T."/>
            <person name="Nojiri H."/>
            <person name="Yamane H."/>
            <person name="Omori T."/>
        </authorList>
    </citation>
    <scope>NUCLEOTIDE SEQUENCE</scope>
    <source>
        <strain evidence="1">DBF63</strain>
        <plasmid evidence="1">pDBF1</plasmid>
    </source>
</reference>
<reference evidence="1" key="7">
    <citation type="journal article" date="2005" name="Microbiology (Mosc.)">
        <title>The fluorene catabolic linear plasmid in Terrabacter sp. strain DBF63 carries the beta-ketoadipate pathway genes, pcaRHGBDCFIJ, also found in proteobacteria.</title>
        <authorList>
            <person name="Habe H."/>
            <person name="Chung J.-S."/>
            <person name="Ishida A."/>
            <person name="Kasuga K."/>
            <person name="Ide K."/>
            <person name="Takemura T."/>
            <person name="Nojiri H."/>
            <person name="Yamane H."/>
            <person name="Omori T."/>
        </authorList>
    </citation>
    <scope>NUCLEOTIDE SEQUENCE</scope>
    <source>
        <strain evidence="1">DBF63</strain>
        <plasmid evidence="1">pDBF1</plasmid>
    </source>
</reference>
<reference evidence="1" key="2">
    <citation type="journal article" date="2001" name="Biochem. Biophys. Res. Commun.">
        <title>Isolation and characterization of the genes encoding a novel oxygenase component of angular dioxygenase from the gram-positive dibenzofuran-degrader Terrabacter sp. strain DBF63.</title>
        <authorList>
            <person name="Kasuga K."/>
            <person name="Habe H."/>
            <person name="Chung J."/>
            <person name="Yoshida T."/>
            <person name="Nojiri H."/>
            <person name="Yamane H."/>
            <person name="Omori T."/>
        </authorList>
    </citation>
    <scope>NUCLEOTIDE SEQUENCE</scope>
    <source>
        <strain evidence="1">DBF63</strain>
        <plasmid evidence="1">pDBF1</plasmid>
    </source>
</reference>
<organism evidence="1">
    <name type="scientific">Terrabacter sp. (strain DBF63)</name>
    <dbReference type="NCBI Taxonomy" id="150395"/>
    <lineage>
        <taxon>Bacteria</taxon>
        <taxon>Bacillati</taxon>
        <taxon>Actinomycetota</taxon>
        <taxon>Actinomycetes</taxon>
        <taxon>Micrococcales</taxon>
        <taxon>Intrasporangiaceae</taxon>
        <taxon>Terrabacter</taxon>
    </lineage>
</organism>
<dbReference type="AlphaFoldDB" id="Q3MNR9"/>
<protein>
    <submittedName>
        <fullName evidence="1">Uncharacterized protein</fullName>
    </submittedName>
</protein>